<dbReference type="EMBL" id="JAAEDI010000003">
    <property type="protein sequence ID" value="MBR0648664.1"/>
    <property type="molecule type" value="Genomic_DNA"/>
</dbReference>
<sequence>MFETTTRKPSSVILAELLGEAPAQQVTLDWLMSRLGDRSFGMILLIVAPLGLLPGISIFIGALLIVPAYQMMLARAGPVFPRRLALRKIEVRRLDALLRRVVPVLRYLERFIRPRWATPFQSTKRVVGVVVLLLSLGLFVPVPMSNIPPSLTILLIAFAYLEEDGMLLCLALFAAFVLLTFGAAVAWQALGSAGWAPSLL</sequence>
<gene>
    <name evidence="2" type="ORF">GXW78_03250</name>
</gene>
<protein>
    <submittedName>
        <fullName evidence="2">Exopolysaccharide biosynthesis protein</fullName>
    </submittedName>
</protein>
<proteinExistence type="predicted"/>
<reference evidence="3" key="1">
    <citation type="journal article" date="2021" name="Syst. Appl. Microbiol.">
        <title>Roseomonas hellenica sp. nov., isolated from roots of wild-growing Alkanna tinctoria.</title>
        <authorList>
            <person name="Rat A."/>
            <person name="Naranjo H.D."/>
            <person name="Lebbe L."/>
            <person name="Cnockaert M."/>
            <person name="Krigas N."/>
            <person name="Grigoriadou K."/>
            <person name="Maloupa E."/>
            <person name="Willems A."/>
        </authorList>
    </citation>
    <scope>NUCLEOTIDE SEQUENCE [LARGE SCALE GENOMIC DNA]</scope>
    <source>
        <strain evidence="3">LMG 31159</strain>
    </source>
</reference>
<dbReference type="Pfam" id="PF06055">
    <property type="entry name" value="ExoD"/>
    <property type="match status" value="1"/>
</dbReference>
<comment type="caution">
    <text evidence="2">The sequence shown here is derived from an EMBL/GenBank/DDBJ whole genome shotgun (WGS) entry which is preliminary data.</text>
</comment>
<organism evidence="2 3">
    <name type="scientific">Neoroseomonas terrae</name>
    <dbReference type="NCBI Taxonomy" id="424799"/>
    <lineage>
        <taxon>Bacteria</taxon>
        <taxon>Pseudomonadati</taxon>
        <taxon>Pseudomonadota</taxon>
        <taxon>Alphaproteobacteria</taxon>
        <taxon>Acetobacterales</taxon>
        <taxon>Acetobacteraceae</taxon>
        <taxon>Neoroseomonas</taxon>
    </lineage>
</organism>
<dbReference type="RefSeq" id="WP_211866018.1">
    <property type="nucleotide sequence ID" value="NZ_JAAEDI010000003.1"/>
</dbReference>
<keyword evidence="3" id="KW-1185">Reference proteome</keyword>
<evidence type="ECO:0000256" key="1">
    <source>
        <dbReference type="SAM" id="Phobius"/>
    </source>
</evidence>
<dbReference type="PANTHER" id="PTHR41795:SF1">
    <property type="entry name" value="EXOPOLYSACCHARIDE SYNTHESIS PROTEIN"/>
    <property type="match status" value="1"/>
</dbReference>
<accession>A0ABS5ECB0</accession>
<feature type="transmembrane region" description="Helical" evidence="1">
    <location>
        <begin position="165"/>
        <end position="190"/>
    </location>
</feature>
<dbReference type="InterPro" id="IPR010331">
    <property type="entry name" value="ExoD"/>
</dbReference>
<evidence type="ECO:0000313" key="2">
    <source>
        <dbReference type="EMBL" id="MBR0648664.1"/>
    </source>
</evidence>
<evidence type="ECO:0000313" key="3">
    <source>
        <dbReference type="Proteomes" id="UP000698752"/>
    </source>
</evidence>
<keyword evidence="1" id="KW-1133">Transmembrane helix</keyword>
<feature type="transmembrane region" description="Helical" evidence="1">
    <location>
        <begin position="39"/>
        <end position="66"/>
    </location>
</feature>
<dbReference type="PIRSF" id="PIRSF033239">
    <property type="entry name" value="ExoD"/>
    <property type="match status" value="1"/>
</dbReference>
<keyword evidence="1" id="KW-0812">Transmembrane</keyword>
<keyword evidence="1" id="KW-0472">Membrane</keyword>
<dbReference type="PANTHER" id="PTHR41795">
    <property type="entry name" value="EXOPOLYSACCHARIDE SYNTHESIS PROTEIN"/>
    <property type="match status" value="1"/>
</dbReference>
<name>A0ABS5ECB0_9PROT</name>
<dbReference type="Proteomes" id="UP000698752">
    <property type="component" value="Unassembled WGS sequence"/>
</dbReference>